<dbReference type="AlphaFoldDB" id="A0A4R0RQQ7"/>
<reference evidence="2 3" key="1">
    <citation type="submission" date="2018-11" db="EMBL/GenBank/DDBJ databases">
        <title>Genome assembly of Steccherinum ochraceum LE-BIN_3174, the white-rot fungus of the Steccherinaceae family (The Residual Polyporoid clade, Polyporales, Basidiomycota).</title>
        <authorList>
            <person name="Fedorova T.V."/>
            <person name="Glazunova O.A."/>
            <person name="Landesman E.O."/>
            <person name="Moiseenko K.V."/>
            <person name="Psurtseva N.V."/>
            <person name="Savinova O.S."/>
            <person name="Shakhova N.V."/>
            <person name="Tyazhelova T.V."/>
            <person name="Vasina D.V."/>
        </authorList>
    </citation>
    <scope>NUCLEOTIDE SEQUENCE [LARGE SCALE GENOMIC DNA]</scope>
    <source>
        <strain evidence="2 3">LE-BIN_3174</strain>
    </source>
</reference>
<feature type="region of interest" description="Disordered" evidence="1">
    <location>
        <begin position="138"/>
        <end position="168"/>
    </location>
</feature>
<evidence type="ECO:0000313" key="2">
    <source>
        <dbReference type="EMBL" id="TCD68545.1"/>
    </source>
</evidence>
<organism evidence="2 3">
    <name type="scientific">Steccherinum ochraceum</name>
    <dbReference type="NCBI Taxonomy" id="92696"/>
    <lineage>
        <taxon>Eukaryota</taxon>
        <taxon>Fungi</taxon>
        <taxon>Dikarya</taxon>
        <taxon>Basidiomycota</taxon>
        <taxon>Agaricomycotina</taxon>
        <taxon>Agaricomycetes</taxon>
        <taxon>Polyporales</taxon>
        <taxon>Steccherinaceae</taxon>
        <taxon>Steccherinum</taxon>
    </lineage>
</organism>
<feature type="compositionally biased region" description="Low complexity" evidence="1">
    <location>
        <begin position="435"/>
        <end position="476"/>
    </location>
</feature>
<feature type="region of interest" description="Disordered" evidence="1">
    <location>
        <begin position="294"/>
        <end position="326"/>
    </location>
</feature>
<proteinExistence type="predicted"/>
<name>A0A4R0RQQ7_9APHY</name>
<evidence type="ECO:0000256" key="1">
    <source>
        <dbReference type="SAM" id="MobiDB-lite"/>
    </source>
</evidence>
<keyword evidence="3" id="KW-1185">Reference proteome</keyword>
<gene>
    <name evidence="2" type="ORF">EIP91_010470</name>
</gene>
<dbReference type="Proteomes" id="UP000292702">
    <property type="component" value="Unassembled WGS sequence"/>
</dbReference>
<feature type="compositionally biased region" description="Polar residues" evidence="1">
    <location>
        <begin position="406"/>
        <end position="428"/>
    </location>
</feature>
<dbReference type="EMBL" id="RWJN01000063">
    <property type="protein sequence ID" value="TCD68545.1"/>
    <property type="molecule type" value="Genomic_DNA"/>
</dbReference>
<comment type="caution">
    <text evidence="2">The sequence shown here is derived from an EMBL/GenBank/DDBJ whole genome shotgun (WGS) entry which is preliminary data.</text>
</comment>
<accession>A0A4R0RQQ7</accession>
<protein>
    <submittedName>
        <fullName evidence="2">Uncharacterized protein</fullName>
    </submittedName>
</protein>
<dbReference type="STRING" id="92696.A0A4R0RQQ7"/>
<feature type="compositionally biased region" description="Low complexity" evidence="1">
    <location>
        <begin position="359"/>
        <end position="386"/>
    </location>
</feature>
<dbReference type="OrthoDB" id="3266915at2759"/>
<evidence type="ECO:0000313" key="3">
    <source>
        <dbReference type="Proteomes" id="UP000292702"/>
    </source>
</evidence>
<sequence length="505" mass="54205">MLGTHAYALPIDGNIDVSGLNYMNARTPGKSILKTPGRTLHKSRSALQENVAYDGNGGTTARKKGKGHTPFHPAIRAGFEGPTVGSQACPVVTRVLGDKTPAPNRHLNYQPMQTPAPQTIKLAKLSILETEEEDFMMPTPGAYLRPSSSRKSLRASRTSGSGQKMLFKTPATNGRHWEVNEEDLQIMQEAEPEPEVEVDDYDEIEYMPPKVSGNVEQPYEPPFDMPDYKVMGKALLLSSRTDPVDETLEWKYARPIEEEINDVELLDSTGALVFERPELPDLSDEEDPFLQFLPKPAPSNLVPSKPGLSRTIARSGPPRPTTAPGIRPLVRSATISNPRTTVSKAPTDVALRAAPAPRTTSNTPAPGSTSTSTRAATAAAIRRPMTSTGVRAAVTKPSKPVGPAFGSSSSRTATGPVARSTSTASQPLARTRVMTAKPTATPAGTRTTTSTRPVAPSAPLSRTRSATVTATSTSRTPSNLKTAHPVEMALIKIEVQEEDDFAFDV</sequence>
<feature type="compositionally biased region" description="Polar residues" evidence="1">
    <location>
        <begin position="146"/>
        <end position="162"/>
    </location>
</feature>
<feature type="region of interest" description="Disordered" evidence="1">
    <location>
        <begin position="339"/>
        <end position="481"/>
    </location>
</feature>